<sequence>MSLKDGDISSNMKGVPISFTVKELGEALGIPYTGAEIRANHNANLHGYDKRELYFGIARISEREFLQKRKKIVGGEDQDNRDDDMNQD</sequence>
<evidence type="ECO:0000313" key="3">
    <source>
        <dbReference type="Proteomes" id="UP001058974"/>
    </source>
</evidence>
<keyword evidence="3" id="KW-1185">Reference proteome</keyword>
<feature type="region of interest" description="Disordered" evidence="1">
    <location>
        <begin position="69"/>
        <end position="88"/>
    </location>
</feature>
<dbReference type="EMBL" id="JAMSHJ010000004">
    <property type="protein sequence ID" value="KAI5418956.1"/>
    <property type="molecule type" value="Genomic_DNA"/>
</dbReference>
<name>A0A9D5ATR2_PEA</name>
<dbReference type="Proteomes" id="UP001058974">
    <property type="component" value="Chromosome 4"/>
</dbReference>
<feature type="compositionally biased region" description="Acidic residues" evidence="1">
    <location>
        <begin position="76"/>
        <end position="88"/>
    </location>
</feature>
<comment type="caution">
    <text evidence="2">The sequence shown here is derived from an EMBL/GenBank/DDBJ whole genome shotgun (WGS) entry which is preliminary data.</text>
</comment>
<reference evidence="2 3" key="1">
    <citation type="journal article" date="2022" name="Nat. Genet.">
        <title>Improved pea reference genome and pan-genome highlight genomic features and evolutionary characteristics.</title>
        <authorList>
            <person name="Yang T."/>
            <person name="Liu R."/>
            <person name="Luo Y."/>
            <person name="Hu S."/>
            <person name="Wang D."/>
            <person name="Wang C."/>
            <person name="Pandey M.K."/>
            <person name="Ge S."/>
            <person name="Xu Q."/>
            <person name="Li N."/>
            <person name="Li G."/>
            <person name="Huang Y."/>
            <person name="Saxena R.K."/>
            <person name="Ji Y."/>
            <person name="Li M."/>
            <person name="Yan X."/>
            <person name="He Y."/>
            <person name="Liu Y."/>
            <person name="Wang X."/>
            <person name="Xiang C."/>
            <person name="Varshney R.K."/>
            <person name="Ding H."/>
            <person name="Gao S."/>
            <person name="Zong X."/>
        </authorList>
    </citation>
    <scope>NUCLEOTIDE SEQUENCE [LARGE SCALE GENOMIC DNA]</scope>
    <source>
        <strain evidence="2 3">cv. Zhongwan 6</strain>
    </source>
</reference>
<protein>
    <submittedName>
        <fullName evidence="2">Uncharacterized protein</fullName>
    </submittedName>
</protein>
<evidence type="ECO:0000313" key="2">
    <source>
        <dbReference type="EMBL" id="KAI5418956.1"/>
    </source>
</evidence>
<dbReference type="Gramene" id="Psat04G0324800-T1">
    <property type="protein sequence ID" value="KAI5418956.1"/>
    <property type="gene ID" value="KIW84_043248"/>
</dbReference>
<evidence type="ECO:0000256" key="1">
    <source>
        <dbReference type="SAM" id="MobiDB-lite"/>
    </source>
</evidence>
<organism evidence="2 3">
    <name type="scientific">Pisum sativum</name>
    <name type="common">Garden pea</name>
    <name type="synonym">Lathyrus oleraceus</name>
    <dbReference type="NCBI Taxonomy" id="3888"/>
    <lineage>
        <taxon>Eukaryota</taxon>
        <taxon>Viridiplantae</taxon>
        <taxon>Streptophyta</taxon>
        <taxon>Embryophyta</taxon>
        <taxon>Tracheophyta</taxon>
        <taxon>Spermatophyta</taxon>
        <taxon>Magnoliopsida</taxon>
        <taxon>eudicotyledons</taxon>
        <taxon>Gunneridae</taxon>
        <taxon>Pentapetalae</taxon>
        <taxon>rosids</taxon>
        <taxon>fabids</taxon>
        <taxon>Fabales</taxon>
        <taxon>Fabaceae</taxon>
        <taxon>Papilionoideae</taxon>
        <taxon>50 kb inversion clade</taxon>
        <taxon>NPAAA clade</taxon>
        <taxon>Hologalegina</taxon>
        <taxon>IRL clade</taxon>
        <taxon>Fabeae</taxon>
        <taxon>Lathyrus</taxon>
    </lineage>
</organism>
<accession>A0A9D5ATR2</accession>
<dbReference type="AlphaFoldDB" id="A0A9D5ATR2"/>
<proteinExistence type="predicted"/>
<gene>
    <name evidence="2" type="ORF">KIW84_043248</name>
</gene>